<dbReference type="SUPFAM" id="SSF51905">
    <property type="entry name" value="FAD/NAD(P)-binding domain"/>
    <property type="match status" value="1"/>
</dbReference>
<dbReference type="EMBL" id="JACIJP010000006">
    <property type="protein sequence ID" value="MBB6125229.1"/>
    <property type="molecule type" value="Genomic_DNA"/>
</dbReference>
<dbReference type="InterPro" id="IPR050631">
    <property type="entry name" value="PheA/TfdB_FAD_monoxygenase"/>
</dbReference>
<evidence type="ECO:0000256" key="1">
    <source>
        <dbReference type="ARBA" id="ARBA00023002"/>
    </source>
</evidence>
<dbReference type="InterPro" id="IPR036188">
    <property type="entry name" value="FAD/NAD-bd_sf"/>
</dbReference>
<keyword evidence="1 3" id="KW-0560">Oxidoreductase</keyword>
<dbReference type="PANTHER" id="PTHR43476">
    <property type="entry name" value="3-(3-HYDROXY-PHENYL)PROPIONATE/3-HYDROXYCINNAMIC ACID HYDROXYLASE"/>
    <property type="match status" value="1"/>
</dbReference>
<dbReference type="Proteomes" id="UP000552700">
    <property type="component" value="Unassembled WGS sequence"/>
</dbReference>
<feature type="domain" description="FAD-binding" evidence="2">
    <location>
        <begin position="4"/>
        <end position="349"/>
    </location>
</feature>
<protein>
    <submittedName>
        <fullName evidence="3">3-(3-hydroxy-phenyl)propionate hydroxylase</fullName>
        <ecNumber evidence="3">1.14.13.127</ecNumber>
    </submittedName>
</protein>
<gene>
    <name evidence="3" type="ORF">FHS92_002990</name>
</gene>
<evidence type="ECO:0000259" key="2">
    <source>
        <dbReference type="Pfam" id="PF01494"/>
    </source>
</evidence>
<name>A0A841J226_9SPHN</name>
<comment type="caution">
    <text evidence="3">The sequence shown here is derived from an EMBL/GenBank/DDBJ whole genome shotgun (WGS) entry which is preliminary data.</text>
</comment>
<dbReference type="GO" id="GO:0008688">
    <property type="term" value="F:3-(3-hydroxyphenyl)propionate hydroxylase activity"/>
    <property type="evidence" value="ECO:0007669"/>
    <property type="project" value="UniProtKB-EC"/>
</dbReference>
<dbReference type="RefSeq" id="WP_184081539.1">
    <property type="nucleotide sequence ID" value="NZ_JACIJP010000006.1"/>
</dbReference>
<evidence type="ECO:0000313" key="4">
    <source>
        <dbReference type="Proteomes" id="UP000552700"/>
    </source>
</evidence>
<proteinExistence type="predicted"/>
<keyword evidence="4" id="KW-1185">Reference proteome</keyword>
<dbReference type="InterPro" id="IPR002938">
    <property type="entry name" value="FAD-bd"/>
</dbReference>
<dbReference type="Gene3D" id="3.50.50.60">
    <property type="entry name" value="FAD/NAD(P)-binding domain"/>
    <property type="match status" value="1"/>
</dbReference>
<dbReference type="Gene3D" id="3.30.70.2450">
    <property type="match status" value="1"/>
</dbReference>
<accession>A0A841J226</accession>
<dbReference type="AlphaFoldDB" id="A0A841J226"/>
<dbReference type="GO" id="GO:0019622">
    <property type="term" value="P:3-(3-hydroxy)phenylpropionate catabolic process"/>
    <property type="evidence" value="ECO:0007669"/>
    <property type="project" value="TreeGrafter"/>
</dbReference>
<dbReference type="Pfam" id="PF01494">
    <property type="entry name" value="FAD_binding_3"/>
    <property type="match status" value="1"/>
</dbReference>
<dbReference type="PANTHER" id="PTHR43476:SF3">
    <property type="entry name" value="FAD-BINDING MONOOXYGENASE"/>
    <property type="match status" value="1"/>
</dbReference>
<reference evidence="3 4" key="1">
    <citation type="submission" date="2020-08" db="EMBL/GenBank/DDBJ databases">
        <title>Genomic Encyclopedia of Type Strains, Phase IV (KMG-IV): sequencing the most valuable type-strain genomes for metagenomic binning, comparative biology and taxonomic classification.</title>
        <authorList>
            <person name="Goeker M."/>
        </authorList>
    </citation>
    <scope>NUCLEOTIDE SEQUENCE [LARGE SCALE GENOMIC DNA]</scope>
    <source>
        <strain evidence="3 4">DSM 102255</strain>
    </source>
</reference>
<dbReference type="NCBIfam" id="NF004829">
    <property type="entry name" value="PRK06183.1-3"/>
    <property type="match status" value="1"/>
</dbReference>
<dbReference type="GO" id="GO:0071949">
    <property type="term" value="F:FAD binding"/>
    <property type="evidence" value="ECO:0007669"/>
    <property type="project" value="InterPro"/>
</dbReference>
<evidence type="ECO:0000313" key="3">
    <source>
        <dbReference type="EMBL" id="MBB6125229.1"/>
    </source>
</evidence>
<dbReference type="PRINTS" id="PR00420">
    <property type="entry name" value="RNGMNOXGNASE"/>
</dbReference>
<organism evidence="3 4">
    <name type="scientific">Sphingobium subterraneum</name>
    <dbReference type="NCBI Taxonomy" id="627688"/>
    <lineage>
        <taxon>Bacteria</taxon>
        <taxon>Pseudomonadati</taxon>
        <taxon>Pseudomonadota</taxon>
        <taxon>Alphaproteobacteria</taxon>
        <taxon>Sphingomonadales</taxon>
        <taxon>Sphingomonadaceae</taxon>
        <taxon>Sphingobium</taxon>
    </lineage>
</organism>
<dbReference type="EC" id="1.14.13.127" evidence="3"/>
<sequence>MKHEYDVGVVGYGPSSAVLVNLLLEQGLSVIVFERDEDIPTSPRAAHFDDESLRLFQTIGAADDLAEYFSKSKDYGVYNALGKRVWGFSAIGQVPTDQGWLSDYWFFQPRVERYLRAKNIKQGATALLNREVIDLTELPDGVVITHKNTDDETGTTQQQTSVRYVVGADGAKSFVRKYIGTSMEKLAPSQRWMIVDIKIHAGIPVELESESWTRVSPNETITYVPMPEDIQRFEFSMKEDQSEDDVKSPEAITEFIAKWFQPDEYDILRADVYHFHSLVADEWKKGRVLIAGDAAHLNPPFLGQGVCAAFRDAANLAWKLARVVRDGASEALLDTYMTERRPHAREIVKIAGEVGNKIAWMASASPEELNAMGREDYKQAKPPLGPGVFDGNFTSAGVRAPQPVLSNGRMLDYAVGYNFALVGDSALISAISSSSMAALKALRVVILADDCDSVRNATAAVGGKVMFVRPDRYLIGVANSISEIEAMAIQAATALGSTVAA</sequence>